<dbReference type="NCBIfam" id="TIGR01181">
    <property type="entry name" value="dTDP_gluc_dehyt"/>
    <property type="match status" value="1"/>
</dbReference>
<comment type="cofactor">
    <cofactor evidence="2 7">
        <name>NAD(+)</name>
        <dbReference type="ChEBI" id="CHEBI:57540"/>
    </cofactor>
</comment>
<evidence type="ECO:0000256" key="6">
    <source>
        <dbReference type="ARBA" id="ARBA00023239"/>
    </source>
</evidence>
<evidence type="ECO:0000256" key="5">
    <source>
        <dbReference type="ARBA" id="ARBA00023027"/>
    </source>
</evidence>
<comment type="caution">
    <text evidence="9">The sequence shown here is derived from an EMBL/GenBank/DDBJ whole genome shotgun (WGS) entry which is preliminary data.</text>
</comment>
<evidence type="ECO:0000313" key="10">
    <source>
        <dbReference type="Proteomes" id="UP000634206"/>
    </source>
</evidence>
<evidence type="ECO:0000256" key="4">
    <source>
        <dbReference type="ARBA" id="ARBA00011990"/>
    </source>
</evidence>
<evidence type="ECO:0000313" key="9">
    <source>
        <dbReference type="EMBL" id="MBK1856563.1"/>
    </source>
</evidence>
<evidence type="ECO:0000256" key="3">
    <source>
        <dbReference type="ARBA" id="ARBA00008178"/>
    </source>
</evidence>
<gene>
    <name evidence="9" type="primary">rfbB</name>
    <name evidence="9" type="ORF">JIN83_16445</name>
</gene>
<sequence length="333" mass="36994">MNILVTGGAGFIASAIVRQLVREQRGQVVNVDKLTYAADLSRLDECRHSANYHFVKADVNDQAVMRQLLADYQIGAVIHAAAETHVDRSIGSPEPFLHSNVAGTYALLEVLRSHLETLTETERETFRLVQISTDEVYGDLVGEEKAKESAPYRPSSPYAASKAAADHLVRAWSRTYGIPSLITHSANNYGPGQHPEKLIPKVIAQALARKPIPVFGAGNQVRDWIHVEDHARAVITVLDHGRLGESYNISTGDERVNLDLIRQLCDIIDRCVDSNSEAGVFQHQQLIEHVEDRPGHDMRYAMNTDRLTQLGWTPQIDFEQGLKATILSALNYT</sequence>
<dbReference type="InterPro" id="IPR036291">
    <property type="entry name" value="NAD(P)-bd_dom_sf"/>
</dbReference>
<proteinExistence type="inferred from homology"/>
<dbReference type="EC" id="4.2.1.46" evidence="4 7"/>
<reference evidence="9" key="1">
    <citation type="submission" date="2021-01" db="EMBL/GenBank/DDBJ databases">
        <title>Modified the classification status of verrucomicrobia.</title>
        <authorList>
            <person name="Feng X."/>
        </authorList>
    </citation>
    <scope>NUCLEOTIDE SEQUENCE</scope>
    <source>
        <strain evidence="9">5K15</strain>
    </source>
</reference>
<keyword evidence="6 7" id="KW-0456">Lyase</keyword>
<evidence type="ECO:0000256" key="7">
    <source>
        <dbReference type="RuleBase" id="RU004473"/>
    </source>
</evidence>
<organism evidence="9 10">
    <name type="scientific">Oceaniferula flava</name>
    <dbReference type="NCBI Taxonomy" id="2800421"/>
    <lineage>
        <taxon>Bacteria</taxon>
        <taxon>Pseudomonadati</taxon>
        <taxon>Verrucomicrobiota</taxon>
        <taxon>Verrucomicrobiia</taxon>
        <taxon>Verrucomicrobiales</taxon>
        <taxon>Verrucomicrobiaceae</taxon>
        <taxon>Oceaniferula</taxon>
    </lineage>
</organism>
<accession>A0AAE2SDV4</accession>
<keyword evidence="5" id="KW-0520">NAD</keyword>
<dbReference type="AlphaFoldDB" id="A0AAE2SDV4"/>
<dbReference type="RefSeq" id="WP_309491183.1">
    <property type="nucleotide sequence ID" value="NZ_JAENIG010000018.1"/>
</dbReference>
<dbReference type="PROSITE" id="PS00061">
    <property type="entry name" value="ADH_SHORT"/>
    <property type="match status" value="1"/>
</dbReference>
<dbReference type="InterPro" id="IPR016040">
    <property type="entry name" value="NAD(P)-bd_dom"/>
</dbReference>
<dbReference type="PANTHER" id="PTHR43000">
    <property type="entry name" value="DTDP-D-GLUCOSE 4,6-DEHYDRATASE-RELATED"/>
    <property type="match status" value="1"/>
</dbReference>
<evidence type="ECO:0000256" key="2">
    <source>
        <dbReference type="ARBA" id="ARBA00001911"/>
    </source>
</evidence>
<dbReference type="Gene3D" id="3.90.25.10">
    <property type="entry name" value="UDP-galactose 4-epimerase, domain 1"/>
    <property type="match status" value="1"/>
</dbReference>
<dbReference type="Gene3D" id="3.40.50.720">
    <property type="entry name" value="NAD(P)-binding Rossmann-like Domain"/>
    <property type="match status" value="1"/>
</dbReference>
<dbReference type="GO" id="GO:0008460">
    <property type="term" value="F:dTDP-glucose 4,6-dehydratase activity"/>
    <property type="evidence" value="ECO:0007669"/>
    <property type="project" value="UniProtKB-EC"/>
</dbReference>
<name>A0AAE2SDV4_9BACT</name>
<dbReference type="Proteomes" id="UP000634206">
    <property type="component" value="Unassembled WGS sequence"/>
</dbReference>
<evidence type="ECO:0000256" key="1">
    <source>
        <dbReference type="ARBA" id="ARBA00001539"/>
    </source>
</evidence>
<dbReference type="CDD" id="cd05246">
    <property type="entry name" value="dTDP_GD_SDR_e"/>
    <property type="match status" value="1"/>
</dbReference>
<evidence type="ECO:0000259" key="8">
    <source>
        <dbReference type="Pfam" id="PF16363"/>
    </source>
</evidence>
<dbReference type="Pfam" id="PF16363">
    <property type="entry name" value="GDP_Man_Dehyd"/>
    <property type="match status" value="1"/>
</dbReference>
<dbReference type="EMBL" id="JAENIG010000018">
    <property type="protein sequence ID" value="MBK1856563.1"/>
    <property type="molecule type" value="Genomic_DNA"/>
</dbReference>
<dbReference type="InterPro" id="IPR005888">
    <property type="entry name" value="dTDP_Gluc_deHydtase"/>
</dbReference>
<dbReference type="InterPro" id="IPR020904">
    <property type="entry name" value="Sc_DH/Rdtase_CS"/>
</dbReference>
<keyword evidence="10" id="KW-1185">Reference proteome</keyword>
<dbReference type="GO" id="GO:0009225">
    <property type="term" value="P:nucleotide-sugar metabolic process"/>
    <property type="evidence" value="ECO:0007669"/>
    <property type="project" value="InterPro"/>
</dbReference>
<dbReference type="SUPFAM" id="SSF51735">
    <property type="entry name" value="NAD(P)-binding Rossmann-fold domains"/>
    <property type="match status" value="1"/>
</dbReference>
<comment type="similarity">
    <text evidence="3 7">Belongs to the NAD(P)-dependent epimerase/dehydratase family. dTDP-glucose dehydratase subfamily.</text>
</comment>
<comment type="catalytic activity">
    <reaction evidence="1 7">
        <text>dTDP-alpha-D-glucose = dTDP-4-dehydro-6-deoxy-alpha-D-glucose + H2O</text>
        <dbReference type="Rhea" id="RHEA:17221"/>
        <dbReference type="ChEBI" id="CHEBI:15377"/>
        <dbReference type="ChEBI" id="CHEBI:57477"/>
        <dbReference type="ChEBI" id="CHEBI:57649"/>
        <dbReference type="EC" id="4.2.1.46"/>
    </reaction>
</comment>
<protein>
    <recommendedName>
        <fullName evidence="4 7">dTDP-glucose 4,6-dehydratase</fullName>
        <ecNumber evidence="4 7">4.2.1.46</ecNumber>
    </recommendedName>
</protein>
<feature type="domain" description="NAD(P)-binding" evidence="8">
    <location>
        <begin position="4"/>
        <end position="324"/>
    </location>
</feature>